<keyword evidence="1" id="KW-0472">Membrane</keyword>
<evidence type="ECO:0000256" key="1">
    <source>
        <dbReference type="SAM" id="Phobius"/>
    </source>
</evidence>
<protein>
    <submittedName>
        <fullName evidence="2">Uncharacterized protein</fullName>
    </submittedName>
</protein>
<keyword evidence="1" id="KW-0812">Transmembrane</keyword>
<organism evidence="2">
    <name type="scientific">Trypanosoma congolense (strain IL3000)</name>
    <dbReference type="NCBI Taxonomy" id="1068625"/>
    <lineage>
        <taxon>Eukaryota</taxon>
        <taxon>Discoba</taxon>
        <taxon>Euglenozoa</taxon>
        <taxon>Kinetoplastea</taxon>
        <taxon>Metakinetoplastina</taxon>
        <taxon>Trypanosomatida</taxon>
        <taxon>Trypanosomatidae</taxon>
        <taxon>Trypanosoma</taxon>
        <taxon>Nannomonas</taxon>
    </lineage>
</organism>
<dbReference type="EMBL" id="HE575318">
    <property type="protein sequence ID" value="CCC90531.1"/>
    <property type="molecule type" value="Genomic_DNA"/>
</dbReference>
<keyword evidence="1" id="KW-1133">Transmembrane helix</keyword>
<sequence>MCCQLVLKSSSKKFILTALIKRSETRLMPIVDATTLKLHKSSLCLFDCECAYMRPTKAFLHKWTTELVSPAGLLCYVFKHIFFFNLSLLFFLIAATSYHFSSCA</sequence>
<proteinExistence type="predicted"/>
<name>G0UMX2_TRYCI</name>
<accession>G0UMX2</accession>
<feature type="transmembrane region" description="Helical" evidence="1">
    <location>
        <begin position="81"/>
        <end position="100"/>
    </location>
</feature>
<dbReference type="AlphaFoldDB" id="G0UMX2"/>
<gene>
    <name evidence="2" type="ORF">TCIL3000_5_2400</name>
</gene>
<evidence type="ECO:0000313" key="2">
    <source>
        <dbReference type="EMBL" id="CCC90531.1"/>
    </source>
</evidence>
<reference evidence="2" key="1">
    <citation type="journal article" date="2012" name="Proc. Natl. Acad. Sci. U.S.A.">
        <title>Antigenic diversity is generated by distinct evolutionary mechanisms in African trypanosome species.</title>
        <authorList>
            <person name="Jackson A.P."/>
            <person name="Berry A."/>
            <person name="Aslett M."/>
            <person name="Allison H.C."/>
            <person name="Burton P."/>
            <person name="Vavrova-Anderson J."/>
            <person name="Brown R."/>
            <person name="Browne H."/>
            <person name="Corton N."/>
            <person name="Hauser H."/>
            <person name="Gamble J."/>
            <person name="Gilderthorp R."/>
            <person name="Marcello L."/>
            <person name="McQuillan J."/>
            <person name="Otto T.D."/>
            <person name="Quail M.A."/>
            <person name="Sanders M.J."/>
            <person name="van Tonder A."/>
            <person name="Ginger M.L."/>
            <person name="Field M.C."/>
            <person name="Barry J.D."/>
            <person name="Hertz-Fowler C."/>
            <person name="Berriman M."/>
        </authorList>
    </citation>
    <scope>NUCLEOTIDE SEQUENCE</scope>
    <source>
        <strain evidence="2">IL3000</strain>
    </source>
</reference>